<dbReference type="Proteomes" id="UP000531561">
    <property type="component" value="Unassembled WGS sequence"/>
</dbReference>
<proteinExistence type="predicted"/>
<gene>
    <name evidence="2" type="ORF">Bfra_005952</name>
</gene>
<protein>
    <submittedName>
        <fullName evidence="2">Uncharacterized protein</fullName>
    </submittedName>
</protein>
<feature type="region of interest" description="Disordered" evidence="1">
    <location>
        <begin position="110"/>
        <end position="155"/>
    </location>
</feature>
<reference evidence="2 3" key="1">
    <citation type="journal article" date="2020" name="Phytopathology">
        <title>A high-quality genome resource of Botrytis fragariae, a new and rapidly spreading fungal pathogen causing strawberry gray mold in the U.S.A.</title>
        <authorList>
            <person name="Wu Y."/>
            <person name="Saski C.A."/>
            <person name="Schnabel G."/>
            <person name="Xiao S."/>
            <person name="Hu M."/>
        </authorList>
    </citation>
    <scope>NUCLEOTIDE SEQUENCE [LARGE SCALE GENOMIC DNA]</scope>
    <source>
        <strain evidence="2 3">BVB16</strain>
    </source>
</reference>
<evidence type="ECO:0000313" key="2">
    <source>
        <dbReference type="EMBL" id="KAF5872591.1"/>
    </source>
</evidence>
<feature type="region of interest" description="Disordered" evidence="1">
    <location>
        <begin position="229"/>
        <end position="249"/>
    </location>
</feature>
<sequence>MMNWAIIAREDRLYKGKTLYRWDVSPGLEHHCGTCATPLHNARSKSSCLGKHVEPCFRFHQQLHFLGKSHECLGCNTSDEMHYTRHKEILTILREINTFDQADLSLGSQMMKKKDGADKKQTDSETTSEATDAISEMSLEEETLTKRERKRAKKLGAKTRRNVVVCSQDEINGISEALHGQIHESKGAWEGTYAYDNRHADTSSAIAGPVGEEGEEYDAYAVQPPTQVSNKEYKTPNYPTPKQQRAAKRLTTVTPLRQSKLRGHQQRFTPETAYKNDPYGGIDPEIFYRLGIDVKPPFNPKTRKELIGKLIAAIQNDLHVIRREEEEAIIREEGFWRWAGRNAFRNILEYRKKFDWATGQKITPGQKMIVMKTEAELFGDEPDNYQIDDETEGGGRQDDPENEAEVAADEDIPAEMMVERKDIKGMAHGSKGKSVDQEEQKVKKHKVLRITMAHESHIRPKSRQYKSISKTALGKNKNFYKYFETAGVVDGSVEEDDEMEQEGIDDLVRYSVKYGGNTLKSTSTWASVVGYSSISTTGTAKKGKKVIADRTSISPLVEDGEWTTVTKKGRKNLMYG</sequence>
<name>A0A8H6ARR4_9HELO</name>
<feature type="compositionally biased region" description="Acidic residues" evidence="1">
    <location>
        <begin position="380"/>
        <end position="392"/>
    </location>
</feature>
<evidence type="ECO:0000313" key="3">
    <source>
        <dbReference type="Proteomes" id="UP000531561"/>
    </source>
</evidence>
<dbReference type="OrthoDB" id="3642840at2759"/>
<dbReference type="RefSeq" id="XP_037191537.1">
    <property type="nucleotide sequence ID" value="XM_037336327.1"/>
</dbReference>
<dbReference type="GeneID" id="59260019"/>
<evidence type="ECO:0000256" key="1">
    <source>
        <dbReference type="SAM" id="MobiDB-lite"/>
    </source>
</evidence>
<dbReference type="AlphaFoldDB" id="A0A8H6ARR4"/>
<accession>A0A8H6ARR4</accession>
<keyword evidence="3" id="KW-1185">Reference proteome</keyword>
<feature type="region of interest" description="Disordered" evidence="1">
    <location>
        <begin position="380"/>
        <end position="407"/>
    </location>
</feature>
<feature type="compositionally biased region" description="Basic and acidic residues" evidence="1">
    <location>
        <begin position="112"/>
        <end position="123"/>
    </location>
</feature>
<dbReference type="EMBL" id="JABFCT010000010">
    <property type="protein sequence ID" value="KAF5872591.1"/>
    <property type="molecule type" value="Genomic_DNA"/>
</dbReference>
<comment type="caution">
    <text evidence="2">The sequence shown here is derived from an EMBL/GenBank/DDBJ whole genome shotgun (WGS) entry which is preliminary data.</text>
</comment>
<organism evidence="2 3">
    <name type="scientific">Botrytis fragariae</name>
    <dbReference type="NCBI Taxonomy" id="1964551"/>
    <lineage>
        <taxon>Eukaryota</taxon>
        <taxon>Fungi</taxon>
        <taxon>Dikarya</taxon>
        <taxon>Ascomycota</taxon>
        <taxon>Pezizomycotina</taxon>
        <taxon>Leotiomycetes</taxon>
        <taxon>Helotiales</taxon>
        <taxon>Sclerotiniaceae</taxon>
        <taxon>Botrytis</taxon>
    </lineage>
</organism>